<organism evidence="7 8">
    <name type="scientific">Alkalibacter saccharofermentans DSM 14828</name>
    <dbReference type="NCBI Taxonomy" id="1120975"/>
    <lineage>
        <taxon>Bacteria</taxon>
        <taxon>Bacillati</taxon>
        <taxon>Bacillota</taxon>
        <taxon>Clostridia</taxon>
        <taxon>Eubacteriales</taxon>
        <taxon>Eubacteriaceae</taxon>
        <taxon>Alkalibacter</taxon>
    </lineage>
</organism>
<dbReference type="GO" id="GO:0006364">
    <property type="term" value="P:rRNA processing"/>
    <property type="evidence" value="ECO:0007669"/>
    <property type="project" value="TreeGrafter"/>
</dbReference>
<dbReference type="PROSITE" id="PS50126">
    <property type="entry name" value="S1"/>
    <property type="match status" value="1"/>
</dbReference>
<keyword evidence="4" id="KW-0460">Magnesium</keyword>
<dbReference type="GO" id="GO:0016787">
    <property type="term" value="F:hydrolase activity"/>
    <property type="evidence" value="ECO:0007669"/>
    <property type="project" value="UniProtKB-KW"/>
</dbReference>
<dbReference type="Proteomes" id="UP000184251">
    <property type="component" value="Unassembled WGS sequence"/>
</dbReference>
<dbReference type="EMBL" id="FQTU01000004">
    <property type="protein sequence ID" value="SHE63157.1"/>
    <property type="molecule type" value="Genomic_DNA"/>
</dbReference>
<evidence type="ECO:0000256" key="4">
    <source>
        <dbReference type="ARBA" id="ARBA00022842"/>
    </source>
</evidence>
<dbReference type="SUPFAM" id="SSF50249">
    <property type="entry name" value="Nucleic acid-binding proteins"/>
    <property type="match status" value="1"/>
</dbReference>
<dbReference type="Gene3D" id="2.40.50.140">
    <property type="entry name" value="Nucleic acid-binding proteins"/>
    <property type="match status" value="1"/>
</dbReference>
<dbReference type="Pfam" id="PF10150">
    <property type="entry name" value="RNase_E_G"/>
    <property type="match status" value="1"/>
</dbReference>
<dbReference type="SMART" id="SM00316">
    <property type="entry name" value="S1"/>
    <property type="match status" value="1"/>
</dbReference>
<dbReference type="CDD" id="cd04453">
    <property type="entry name" value="S1_RNase_E"/>
    <property type="match status" value="1"/>
</dbReference>
<dbReference type="InterPro" id="IPR004659">
    <property type="entry name" value="RNase_E/G"/>
</dbReference>
<dbReference type="NCBIfam" id="TIGR00757">
    <property type="entry name" value="RNaseEG"/>
    <property type="match status" value="1"/>
</dbReference>
<keyword evidence="2" id="KW-0479">Metal-binding</keyword>
<dbReference type="STRING" id="1120975.SAMN02746064_00896"/>
<dbReference type="InterPro" id="IPR012340">
    <property type="entry name" value="NA-bd_OB-fold"/>
</dbReference>
<comment type="cofactor">
    <cofactor evidence="1">
        <name>Mg(2+)</name>
        <dbReference type="ChEBI" id="CHEBI:18420"/>
    </cofactor>
</comment>
<dbReference type="Pfam" id="PF00575">
    <property type="entry name" value="S1"/>
    <property type="match status" value="1"/>
</dbReference>
<gene>
    <name evidence="7" type="ORF">SAMN02746064_00896</name>
</gene>
<keyword evidence="5" id="KW-0694">RNA-binding</keyword>
<evidence type="ECO:0000256" key="1">
    <source>
        <dbReference type="ARBA" id="ARBA00001946"/>
    </source>
</evidence>
<dbReference type="GO" id="GO:0003723">
    <property type="term" value="F:RNA binding"/>
    <property type="evidence" value="ECO:0007669"/>
    <property type="project" value="UniProtKB-KW"/>
</dbReference>
<evidence type="ECO:0000259" key="6">
    <source>
        <dbReference type="PROSITE" id="PS50126"/>
    </source>
</evidence>
<dbReference type="InterPro" id="IPR019307">
    <property type="entry name" value="RNA-bd_AU-1/RNase_E/G"/>
</dbReference>
<sequence length="480" mass="55931">MNRIVIETMMGQNRIAVTRDDQLEHFFTDRESDWNTYGNIYMGRVEQIKPGMQVAFVNIGGDKNGLLHLSDIYPNPDNLPIDKVIKKGQDIIVQVKKEAVGTKGARLTTKYWISGHYLVLLPTEEKIYMSKKIRDKEEINRLKTFLEDIKPADAGVIFRTESEGSSLEVIEKELDYLMGKWRLINSRIHIAPKLLFKDKGPVIKTIRDYYTTKTDQVVLNSDAYLEEIKDYFSNYFPEDLDKIKLVHKLNIFDDYDLEPQIRELYARKLWLKSGGYIIIDNTEAFTVIDVNSGKFTGHKDPEETIARINLEATEVIAHQMRLRNLSGIILIDYINISKDKHKEKIIKKWREMSSRDKVRFKLVGFTELSILQITRKQEGKSIVNINRQTCPLCDGTGDVYNQEAFFYKCLAKIENDIYLLNHNRFKIVISPYLKNVIDEHKYFGHGFSFDQMLEEFYKVKVDIEVNINNEFDQVAILPSN</sequence>
<dbReference type="PANTHER" id="PTHR30001">
    <property type="entry name" value="RIBONUCLEASE"/>
    <property type="match status" value="1"/>
</dbReference>
<evidence type="ECO:0000313" key="7">
    <source>
        <dbReference type="EMBL" id="SHE63157.1"/>
    </source>
</evidence>
<dbReference type="GO" id="GO:0004540">
    <property type="term" value="F:RNA nuclease activity"/>
    <property type="evidence" value="ECO:0007669"/>
    <property type="project" value="InterPro"/>
</dbReference>
<proteinExistence type="predicted"/>
<evidence type="ECO:0000313" key="8">
    <source>
        <dbReference type="Proteomes" id="UP000184251"/>
    </source>
</evidence>
<dbReference type="GO" id="GO:0046872">
    <property type="term" value="F:metal ion binding"/>
    <property type="evidence" value="ECO:0007669"/>
    <property type="project" value="UniProtKB-KW"/>
</dbReference>
<evidence type="ECO:0000256" key="2">
    <source>
        <dbReference type="ARBA" id="ARBA00022723"/>
    </source>
</evidence>
<reference evidence="7 8" key="1">
    <citation type="submission" date="2016-11" db="EMBL/GenBank/DDBJ databases">
        <authorList>
            <person name="Jaros S."/>
            <person name="Januszkiewicz K."/>
            <person name="Wedrychowicz H."/>
        </authorList>
    </citation>
    <scope>NUCLEOTIDE SEQUENCE [LARGE SCALE GENOMIC DNA]</scope>
    <source>
        <strain evidence="7 8">DSM 14828</strain>
    </source>
</reference>
<dbReference type="GO" id="GO:0005737">
    <property type="term" value="C:cytoplasm"/>
    <property type="evidence" value="ECO:0007669"/>
    <property type="project" value="TreeGrafter"/>
</dbReference>
<evidence type="ECO:0000256" key="5">
    <source>
        <dbReference type="ARBA" id="ARBA00022884"/>
    </source>
</evidence>
<keyword evidence="3" id="KW-0378">Hydrolase</keyword>
<dbReference type="RefSeq" id="WP_073269880.1">
    <property type="nucleotide sequence ID" value="NZ_FQTU01000004.1"/>
</dbReference>
<dbReference type="PANTHER" id="PTHR30001:SF0">
    <property type="entry name" value="RIBONUCLEASE G"/>
    <property type="match status" value="1"/>
</dbReference>
<dbReference type="InterPro" id="IPR003029">
    <property type="entry name" value="S1_domain"/>
</dbReference>
<accession>A0A1M4V2P6</accession>
<keyword evidence="8" id="KW-1185">Reference proteome</keyword>
<evidence type="ECO:0000256" key="3">
    <source>
        <dbReference type="ARBA" id="ARBA00022801"/>
    </source>
</evidence>
<feature type="domain" description="S1 motif" evidence="6">
    <location>
        <begin position="38"/>
        <end position="110"/>
    </location>
</feature>
<protein>
    <submittedName>
        <fullName evidence="7">Ribonuclease G</fullName>
    </submittedName>
</protein>
<name>A0A1M4V2P6_9FIRM</name>
<dbReference type="OrthoDB" id="9804278at2"/>
<dbReference type="AlphaFoldDB" id="A0A1M4V2P6"/>